<dbReference type="Proteomes" id="UP000239757">
    <property type="component" value="Unassembled WGS sequence"/>
</dbReference>
<evidence type="ECO:0000256" key="1">
    <source>
        <dbReference type="SAM" id="MobiDB-lite"/>
    </source>
</evidence>
<sequence length="102" mass="11184">MEGNNDFAPTHGGRPTNGNNMTLLPYMGEAFKRGRLTEGNKVALLLDAWEEVYGRLTEGGNRSPAPRRMGEAYGKIVVLLPCERLTIDPTPKRIGGGLREKS</sequence>
<evidence type="ECO:0000313" key="2">
    <source>
        <dbReference type="EMBL" id="PPR95906.1"/>
    </source>
</evidence>
<name>A0A2P5WXU3_GOSBA</name>
<evidence type="ECO:0000313" key="3">
    <source>
        <dbReference type="Proteomes" id="UP000239757"/>
    </source>
</evidence>
<gene>
    <name evidence="2" type="ORF">GOBAR_AA24764</name>
</gene>
<feature type="region of interest" description="Disordered" evidence="1">
    <location>
        <begin position="1"/>
        <end position="21"/>
    </location>
</feature>
<organism evidence="2 3">
    <name type="scientific">Gossypium barbadense</name>
    <name type="common">Sea Island cotton</name>
    <name type="synonym">Hibiscus barbadensis</name>
    <dbReference type="NCBI Taxonomy" id="3634"/>
    <lineage>
        <taxon>Eukaryota</taxon>
        <taxon>Viridiplantae</taxon>
        <taxon>Streptophyta</taxon>
        <taxon>Embryophyta</taxon>
        <taxon>Tracheophyta</taxon>
        <taxon>Spermatophyta</taxon>
        <taxon>Magnoliopsida</taxon>
        <taxon>eudicotyledons</taxon>
        <taxon>Gunneridae</taxon>
        <taxon>Pentapetalae</taxon>
        <taxon>rosids</taxon>
        <taxon>malvids</taxon>
        <taxon>Malvales</taxon>
        <taxon>Malvaceae</taxon>
        <taxon>Malvoideae</taxon>
        <taxon>Gossypium</taxon>
    </lineage>
</organism>
<dbReference type="AlphaFoldDB" id="A0A2P5WXU3"/>
<accession>A0A2P5WXU3</accession>
<proteinExistence type="predicted"/>
<protein>
    <submittedName>
        <fullName evidence="2">Uncharacterized protein</fullName>
    </submittedName>
</protein>
<dbReference type="EMBL" id="KZ666161">
    <property type="protein sequence ID" value="PPR95906.1"/>
    <property type="molecule type" value="Genomic_DNA"/>
</dbReference>
<reference evidence="2 3" key="1">
    <citation type="submission" date="2015-01" db="EMBL/GenBank/DDBJ databases">
        <title>Genome of allotetraploid Gossypium barbadense reveals genomic plasticity and fiber elongation in cotton evolution.</title>
        <authorList>
            <person name="Chen X."/>
            <person name="Liu X."/>
            <person name="Zhao B."/>
            <person name="Zheng H."/>
            <person name="Hu Y."/>
            <person name="Lu G."/>
            <person name="Yang C."/>
            <person name="Chen J."/>
            <person name="Shan C."/>
            <person name="Zhang L."/>
            <person name="Zhou Y."/>
            <person name="Wang L."/>
            <person name="Guo W."/>
            <person name="Bai Y."/>
            <person name="Ruan J."/>
            <person name="Shangguan X."/>
            <person name="Mao Y."/>
            <person name="Jiang J."/>
            <person name="Zhu Y."/>
            <person name="Lei J."/>
            <person name="Kang H."/>
            <person name="Chen S."/>
            <person name="He X."/>
            <person name="Wang R."/>
            <person name="Wang Y."/>
            <person name="Chen J."/>
            <person name="Wang L."/>
            <person name="Yu S."/>
            <person name="Wang B."/>
            <person name="Wei J."/>
            <person name="Song S."/>
            <person name="Lu X."/>
            <person name="Gao Z."/>
            <person name="Gu W."/>
            <person name="Deng X."/>
            <person name="Ma D."/>
            <person name="Wang S."/>
            <person name="Liang W."/>
            <person name="Fang L."/>
            <person name="Cai C."/>
            <person name="Zhu X."/>
            <person name="Zhou B."/>
            <person name="Zhang Y."/>
            <person name="Chen Z."/>
            <person name="Xu S."/>
            <person name="Zhu R."/>
            <person name="Wang S."/>
            <person name="Zhang T."/>
            <person name="Zhao G."/>
        </authorList>
    </citation>
    <scope>NUCLEOTIDE SEQUENCE [LARGE SCALE GENOMIC DNA]</scope>
    <source>
        <strain evidence="3">cv. Xinhai21</strain>
        <tissue evidence="2">Leaf</tissue>
    </source>
</reference>